<dbReference type="CDD" id="cd04182">
    <property type="entry name" value="GT_2_like_f"/>
    <property type="match status" value="1"/>
</dbReference>
<evidence type="ECO:0000259" key="2">
    <source>
        <dbReference type="Pfam" id="PF12804"/>
    </source>
</evidence>
<gene>
    <name evidence="3" type="ORF">GCM10010238_48900</name>
</gene>
<dbReference type="SUPFAM" id="SSF53448">
    <property type="entry name" value="Nucleotide-diphospho-sugar transferases"/>
    <property type="match status" value="1"/>
</dbReference>
<dbReference type="EMBL" id="BMSL01000017">
    <property type="protein sequence ID" value="GGS53635.1"/>
    <property type="molecule type" value="Genomic_DNA"/>
</dbReference>
<evidence type="ECO:0000313" key="3">
    <source>
        <dbReference type="EMBL" id="GGS53635.1"/>
    </source>
</evidence>
<comment type="caution">
    <text evidence="3">The sequence shown here is derived from an EMBL/GenBank/DDBJ whole genome shotgun (WGS) entry which is preliminary data.</text>
</comment>
<dbReference type="Proteomes" id="UP000653493">
    <property type="component" value="Unassembled WGS sequence"/>
</dbReference>
<evidence type="ECO:0000256" key="1">
    <source>
        <dbReference type="SAM" id="MobiDB-lite"/>
    </source>
</evidence>
<feature type="domain" description="MobA-like NTP transferase" evidence="2">
    <location>
        <begin position="10"/>
        <end position="172"/>
    </location>
</feature>
<name>A0A918LIS2_STRGD</name>
<dbReference type="InterPro" id="IPR029044">
    <property type="entry name" value="Nucleotide-diphossugar_trans"/>
</dbReference>
<reference evidence="3" key="2">
    <citation type="submission" date="2020-09" db="EMBL/GenBank/DDBJ databases">
        <authorList>
            <person name="Sun Q."/>
            <person name="Ohkuma M."/>
        </authorList>
    </citation>
    <scope>NUCLEOTIDE SEQUENCE</scope>
    <source>
        <strain evidence="3">JCM 4234</strain>
    </source>
</reference>
<sequence>MTEYEDQVIALLLAAGGGRRLGGRPKALLEHRGRPLAEHAVRTLRAGGCARVHVVLGARADDVRARAALDGCVVVENPEWEQGMGSSLRAGLQSLAGTGARGALVCLVDQPGIGAEAVARVRGAFRDAATLASAAYAGVRGHPVLLGADHWAGVAAAAEGDRGARAYLKEHAREITLVECGDVARPYDIDTEADLVHLGQGRPGQENPGRRSPGRRSPGRRSPGRRE</sequence>
<dbReference type="Pfam" id="PF12804">
    <property type="entry name" value="NTP_transf_3"/>
    <property type="match status" value="1"/>
</dbReference>
<dbReference type="AlphaFoldDB" id="A0A918LIS2"/>
<protein>
    <submittedName>
        <fullName evidence="3">4-diphosphocytidyl-2C-methyl-D-erythritol synthase</fullName>
    </submittedName>
</protein>
<dbReference type="InterPro" id="IPR025877">
    <property type="entry name" value="MobA-like_NTP_Trfase"/>
</dbReference>
<dbReference type="PANTHER" id="PTHR43777:SF1">
    <property type="entry name" value="MOLYBDENUM COFACTOR CYTIDYLYLTRANSFERASE"/>
    <property type="match status" value="1"/>
</dbReference>
<dbReference type="GO" id="GO:0016779">
    <property type="term" value="F:nucleotidyltransferase activity"/>
    <property type="evidence" value="ECO:0007669"/>
    <property type="project" value="UniProtKB-ARBA"/>
</dbReference>
<reference evidence="3" key="1">
    <citation type="journal article" date="2014" name="Int. J. Syst. Evol. Microbiol.">
        <title>Complete genome sequence of Corynebacterium casei LMG S-19264T (=DSM 44701T), isolated from a smear-ripened cheese.</title>
        <authorList>
            <consortium name="US DOE Joint Genome Institute (JGI-PGF)"/>
            <person name="Walter F."/>
            <person name="Albersmeier A."/>
            <person name="Kalinowski J."/>
            <person name="Ruckert C."/>
        </authorList>
    </citation>
    <scope>NUCLEOTIDE SEQUENCE</scope>
    <source>
        <strain evidence="3">JCM 4234</strain>
    </source>
</reference>
<accession>A0A918LIS2</accession>
<dbReference type="PANTHER" id="PTHR43777">
    <property type="entry name" value="MOLYBDENUM COFACTOR CYTIDYLYLTRANSFERASE"/>
    <property type="match status" value="1"/>
</dbReference>
<dbReference type="Gene3D" id="3.90.550.10">
    <property type="entry name" value="Spore Coat Polysaccharide Biosynthesis Protein SpsA, Chain A"/>
    <property type="match status" value="1"/>
</dbReference>
<feature type="region of interest" description="Disordered" evidence="1">
    <location>
        <begin position="197"/>
        <end position="227"/>
    </location>
</feature>
<proteinExistence type="predicted"/>
<feature type="compositionally biased region" description="Basic residues" evidence="1">
    <location>
        <begin position="212"/>
        <end position="227"/>
    </location>
</feature>
<evidence type="ECO:0000313" key="4">
    <source>
        <dbReference type="Proteomes" id="UP000653493"/>
    </source>
</evidence>
<organism evidence="3 4">
    <name type="scientific">Streptomyces griseoviridis</name>
    <dbReference type="NCBI Taxonomy" id="45398"/>
    <lineage>
        <taxon>Bacteria</taxon>
        <taxon>Bacillati</taxon>
        <taxon>Actinomycetota</taxon>
        <taxon>Actinomycetes</taxon>
        <taxon>Kitasatosporales</taxon>
        <taxon>Streptomycetaceae</taxon>
        <taxon>Streptomyces</taxon>
    </lineage>
</organism>
<keyword evidence="4" id="KW-1185">Reference proteome</keyword>